<organism evidence="9 10">
    <name type="scientific">Acinetobacter ursingii</name>
    <dbReference type="NCBI Taxonomy" id="108980"/>
    <lineage>
        <taxon>Bacteria</taxon>
        <taxon>Pseudomonadati</taxon>
        <taxon>Pseudomonadota</taxon>
        <taxon>Gammaproteobacteria</taxon>
        <taxon>Moraxellales</taxon>
        <taxon>Moraxellaceae</taxon>
        <taxon>Acinetobacter</taxon>
    </lineage>
</organism>
<evidence type="ECO:0000256" key="6">
    <source>
        <dbReference type="ARBA" id="ARBA00023136"/>
    </source>
</evidence>
<dbReference type="GO" id="GO:0015288">
    <property type="term" value="F:porin activity"/>
    <property type="evidence" value="ECO:0007669"/>
    <property type="project" value="TreeGrafter"/>
</dbReference>
<dbReference type="Proteomes" id="UP001164064">
    <property type="component" value="Chromosome"/>
</dbReference>
<evidence type="ECO:0000313" key="9">
    <source>
        <dbReference type="EMBL" id="UYF70716.1"/>
    </source>
</evidence>
<evidence type="ECO:0000256" key="4">
    <source>
        <dbReference type="ARBA" id="ARBA00022452"/>
    </source>
</evidence>
<dbReference type="GO" id="GO:0015562">
    <property type="term" value="F:efflux transmembrane transporter activity"/>
    <property type="evidence" value="ECO:0007669"/>
    <property type="project" value="InterPro"/>
</dbReference>
<comment type="similarity">
    <text evidence="2">Belongs to the outer membrane factor (OMF) (TC 1.B.17) family.</text>
</comment>
<dbReference type="EMBL" id="CP089051">
    <property type="protein sequence ID" value="UYF70716.1"/>
    <property type="molecule type" value="Genomic_DNA"/>
</dbReference>
<proteinExistence type="inferred from homology"/>
<dbReference type="SUPFAM" id="SSF56954">
    <property type="entry name" value="Outer membrane efflux proteins (OEP)"/>
    <property type="match status" value="1"/>
</dbReference>
<protein>
    <submittedName>
        <fullName evidence="9">TolC family outer membrane protein</fullName>
    </submittedName>
</protein>
<comment type="subcellular location">
    <subcellularLocation>
        <location evidence="1">Cell outer membrane</location>
    </subcellularLocation>
</comment>
<dbReference type="GO" id="GO:0009279">
    <property type="term" value="C:cell outer membrane"/>
    <property type="evidence" value="ECO:0007669"/>
    <property type="project" value="UniProtKB-SubCell"/>
</dbReference>
<evidence type="ECO:0000256" key="3">
    <source>
        <dbReference type="ARBA" id="ARBA00022448"/>
    </source>
</evidence>
<evidence type="ECO:0000256" key="8">
    <source>
        <dbReference type="SAM" id="Coils"/>
    </source>
</evidence>
<dbReference type="NCBIfam" id="TIGR01844">
    <property type="entry name" value="type_I_sec_TolC"/>
    <property type="match status" value="1"/>
</dbReference>
<evidence type="ECO:0000256" key="5">
    <source>
        <dbReference type="ARBA" id="ARBA00022692"/>
    </source>
</evidence>
<dbReference type="InterPro" id="IPR003423">
    <property type="entry name" value="OMP_efflux"/>
</dbReference>
<reference evidence="9" key="1">
    <citation type="journal article" date="2022" name="J Glob Antimicrob Resist">
        <title>Comparative analysis of IMP-4- and OXA-58-containing plasmids of three carbapenemase-producing Acinetobacter ursingii strains in the Netherlands.</title>
        <authorList>
            <person name="Hendrickx A.P.A."/>
            <person name="Schade R.P."/>
            <person name="Landman F."/>
            <person name="Bosch T."/>
            <person name="Schouls L.M."/>
            <person name="van Dijk K."/>
        </authorList>
    </citation>
    <scope>NUCLEOTIDE SEQUENCE</scope>
    <source>
        <strain evidence="9">RIVM_C010559</strain>
    </source>
</reference>
<evidence type="ECO:0000256" key="7">
    <source>
        <dbReference type="ARBA" id="ARBA00023237"/>
    </source>
</evidence>
<dbReference type="Pfam" id="PF02321">
    <property type="entry name" value="OEP"/>
    <property type="match status" value="2"/>
</dbReference>
<dbReference type="InterPro" id="IPR010130">
    <property type="entry name" value="T1SS_OMP_TolC"/>
</dbReference>
<name>A0AA46NS05_9GAMM</name>
<dbReference type="InterPro" id="IPR051906">
    <property type="entry name" value="TolC-like"/>
</dbReference>
<evidence type="ECO:0000313" key="10">
    <source>
        <dbReference type="Proteomes" id="UP001164064"/>
    </source>
</evidence>
<keyword evidence="8" id="KW-0175">Coiled coil</keyword>
<evidence type="ECO:0000256" key="1">
    <source>
        <dbReference type="ARBA" id="ARBA00004442"/>
    </source>
</evidence>
<dbReference type="GO" id="GO:1990281">
    <property type="term" value="C:efflux pump complex"/>
    <property type="evidence" value="ECO:0007669"/>
    <property type="project" value="TreeGrafter"/>
</dbReference>
<dbReference type="Gene3D" id="1.20.1600.10">
    <property type="entry name" value="Outer membrane efflux proteins (OEP)"/>
    <property type="match status" value="1"/>
</dbReference>
<keyword evidence="7" id="KW-0998">Cell outer membrane</keyword>
<evidence type="ECO:0000256" key="2">
    <source>
        <dbReference type="ARBA" id="ARBA00007613"/>
    </source>
</evidence>
<sequence length="502" mass="55829">MNKRRHFIRIPLYLLCGFYIPISYAESSSTVGKSLKQSVENLFHSTPDNNFNKVSFQDLSNFQVDTSSLDRLPVVGSSSTPSTQAYSTSNLENHQIDLVDAVKIGVQRNPEISQSIASLAAQNSNIDVAKAQYYPQLTAGISTGDLTTGERGRQLLTLSATQLLYDFGKVKSSVDTQKAKLIVEQANVLVSIDDIAYQVASAVINIERYQRISQIGEQQVAGIQRILDIANLRANAGISSQADPVQAESYLQSAQSSLIAQQSLLRQYQQRLRTLLGFDVSNKNWTIPENLVQSSDLFRDPEFNTIPKMISAQAEVEVAKSQKKQTQLSLYPTLSVKGSLSQALNGVNPNNNKDDGFYNSIMLEASSNFFQGGAVAAQVKSASYAEEAARSKVNTVYLDVLDQLRTTRENIENKQRQIQVLSERQATTVRTRELYQEQYKLGTRSVLDLLNAEMAIHAANNELETARYDIYNSLVQFIQTTGRTRQAYQLNHLSIQGFEVQP</sequence>
<dbReference type="PANTHER" id="PTHR30026:SF22">
    <property type="entry name" value="OUTER MEMBRANE EFFLUX PROTEIN"/>
    <property type="match status" value="1"/>
</dbReference>
<dbReference type="AlphaFoldDB" id="A0AA46NS05"/>
<accession>A0AA46NS05</accession>
<gene>
    <name evidence="9" type="ORF">LSO60_10505</name>
</gene>
<dbReference type="PANTHER" id="PTHR30026">
    <property type="entry name" value="OUTER MEMBRANE PROTEIN TOLC"/>
    <property type="match status" value="1"/>
</dbReference>
<feature type="coiled-coil region" evidence="8">
    <location>
        <begin position="397"/>
        <end position="424"/>
    </location>
</feature>
<keyword evidence="3" id="KW-0813">Transport</keyword>
<keyword evidence="5" id="KW-0812">Transmembrane</keyword>
<dbReference type="RefSeq" id="WP_263512149.1">
    <property type="nucleotide sequence ID" value="NZ_CP089051.1"/>
</dbReference>
<keyword evidence="6" id="KW-0472">Membrane</keyword>
<keyword evidence="4" id="KW-1134">Transmembrane beta strand</keyword>